<sequence>MRKKTFLLNYWKRQASKLSVMVKMRHKKLPFSNGYMLEIISVK</sequence>
<organism evidence="1 2">
    <name type="scientific">Thermoanaerobacterium thermosaccharolyticum</name>
    <name type="common">Clostridium thermosaccharolyticum</name>
    <dbReference type="NCBI Taxonomy" id="1517"/>
    <lineage>
        <taxon>Bacteria</taxon>
        <taxon>Bacillati</taxon>
        <taxon>Bacillota</taxon>
        <taxon>Clostridia</taxon>
        <taxon>Thermoanaerobacterales</taxon>
        <taxon>Thermoanaerobacteraceae</taxon>
        <taxon>Thermoanaerobacterium</taxon>
    </lineage>
</organism>
<name>A0A223I2B2_THETR</name>
<evidence type="ECO:0000313" key="1">
    <source>
        <dbReference type="EMBL" id="AST58862.1"/>
    </source>
</evidence>
<gene>
    <name evidence="1" type="ORF">Thert_03088</name>
</gene>
<dbReference type="Proteomes" id="UP000214975">
    <property type="component" value="Chromosome"/>
</dbReference>
<protein>
    <submittedName>
        <fullName evidence="1">Uncharacterized protein</fullName>
    </submittedName>
</protein>
<reference evidence="1 2" key="1">
    <citation type="submission" date="2016-08" db="EMBL/GenBank/DDBJ databases">
        <title>A novel genetic cassette of butanologenic Thermoanaerobacterium thermosaccharolyticum that directly convert cellulose to butanol.</title>
        <authorList>
            <person name="Li T."/>
            <person name="He J."/>
        </authorList>
    </citation>
    <scope>NUCLEOTIDE SEQUENCE [LARGE SCALE GENOMIC DNA]</scope>
    <source>
        <strain evidence="1 2">TG57</strain>
    </source>
</reference>
<proteinExistence type="predicted"/>
<evidence type="ECO:0000313" key="2">
    <source>
        <dbReference type="Proteomes" id="UP000214975"/>
    </source>
</evidence>
<dbReference type="AlphaFoldDB" id="A0A223I2B2"/>
<accession>A0A223I2B2</accession>
<dbReference type="EMBL" id="CP016893">
    <property type="protein sequence ID" value="AST58862.1"/>
    <property type="molecule type" value="Genomic_DNA"/>
</dbReference>